<keyword evidence="3" id="KW-1185">Reference proteome</keyword>
<sequence length="88" mass="9972">MFVANTSITQRRTTMVGDNTRQWDNNKPNTTNTNRHARLRHDGYFRISNLYKRRGPTPSSHSSPKLPTKTNIAAYLPQHGPGRAHSDG</sequence>
<feature type="region of interest" description="Disordered" evidence="1">
    <location>
        <begin position="1"/>
        <end position="35"/>
    </location>
</feature>
<dbReference type="AlphaFoldDB" id="A0A5B7JEY3"/>
<protein>
    <submittedName>
        <fullName evidence="2">Uncharacterized protein</fullName>
    </submittedName>
</protein>
<comment type="caution">
    <text evidence="2">The sequence shown here is derived from an EMBL/GenBank/DDBJ whole genome shotgun (WGS) entry which is preliminary data.</text>
</comment>
<accession>A0A5B7JEY3</accession>
<proteinExistence type="predicted"/>
<reference evidence="2 3" key="1">
    <citation type="submission" date="2019-05" db="EMBL/GenBank/DDBJ databases">
        <title>Another draft genome of Portunus trituberculatus and its Hox gene families provides insights of decapod evolution.</title>
        <authorList>
            <person name="Jeong J.-H."/>
            <person name="Song I."/>
            <person name="Kim S."/>
            <person name="Choi T."/>
            <person name="Kim D."/>
            <person name="Ryu S."/>
            <person name="Kim W."/>
        </authorList>
    </citation>
    <scope>NUCLEOTIDE SEQUENCE [LARGE SCALE GENOMIC DNA]</scope>
    <source>
        <tissue evidence="2">Muscle</tissue>
    </source>
</reference>
<dbReference type="EMBL" id="VSRR010094821">
    <property type="protein sequence ID" value="MPC93419.1"/>
    <property type="molecule type" value="Genomic_DNA"/>
</dbReference>
<organism evidence="2 3">
    <name type="scientific">Portunus trituberculatus</name>
    <name type="common">Swimming crab</name>
    <name type="synonym">Neptunus trituberculatus</name>
    <dbReference type="NCBI Taxonomy" id="210409"/>
    <lineage>
        <taxon>Eukaryota</taxon>
        <taxon>Metazoa</taxon>
        <taxon>Ecdysozoa</taxon>
        <taxon>Arthropoda</taxon>
        <taxon>Crustacea</taxon>
        <taxon>Multicrustacea</taxon>
        <taxon>Malacostraca</taxon>
        <taxon>Eumalacostraca</taxon>
        <taxon>Eucarida</taxon>
        <taxon>Decapoda</taxon>
        <taxon>Pleocyemata</taxon>
        <taxon>Brachyura</taxon>
        <taxon>Eubrachyura</taxon>
        <taxon>Portunoidea</taxon>
        <taxon>Portunidae</taxon>
        <taxon>Portuninae</taxon>
        <taxon>Portunus</taxon>
    </lineage>
</organism>
<gene>
    <name evidence="2" type="ORF">E2C01_088545</name>
</gene>
<evidence type="ECO:0000313" key="3">
    <source>
        <dbReference type="Proteomes" id="UP000324222"/>
    </source>
</evidence>
<dbReference type="Proteomes" id="UP000324222">
    <property type="component" value="Unassembled WGS sequence"/>
</dbReference>
<name>A0A5B7JEY3_PORTR</name>
<evidence type="ECO:0000313" key="2">
    <source>
        <dbReference type="EMBL" id="MPC93419.1"/>
    </source>
</evidence>
<evidence type="ECO:0000256" key="1">
    <source>
        <dbReference type="SAM" id="MobiDB-lite"/>
    </source>
</evidence>
<feature type="compositionally biased region" description="Polar residues" evidence="1">
    <location>
        <begin position="1"/>
        <end position="34"/>
    </location>
</feature>